<protein>
    <submittedName>
        <fullName evidence="7">Hydroxyacid dehydrogenase</fullName>
    </submittedName>
</protein>
<dbReference type="PANTHER" id="PTHR43333:SF1">
    <property type="entry name" value="D-ISOMER SPECIFIC 2-HYDROXYACID DEHYDROGENASE NAD-BINDING DOMAIN-CONTAINING PROTEIN"/>
    <property type="match status" value="1"/>
</dbReference>
<evidence type="ECO:0000313" key="8">
    <source>
        <dbReference type="Proteomes" id="UP000751852"/>
    </source>
</evidence>
<dbReference type="InterPro" id="IPR006140">
    <property type="entry name" value="D-isomer_DH_NAD-bd"/>
</dbReference>
<dbReference type="Pfam" id="PF00389">
    <property type="entry name" value="2-Hacid_dh"/>
    <property type="match status" value="1"/>
</dbReference>
<sequence>MLVVSLMRLGDEENRLKETFPEVDFEFYKHPSELPKTTQEKMDVLITYHAEVDEAFIEAASNLKWIAWYATGVNALPLQKIKEAGISLTNAKGVHAQQLTEFLYAFILDDYKELKEVYNEQKEKVYNSKRTTQSIEDQVIMFLGTGVIPQRAAEIAKAFNMKTIGLNTTGHKVENFDRTYSLDERQSVYKEADIVVNILPETKDTHYLLTKTDFEHMNDHTLFVNIGRGTIVEEAILVEVLKNKLIRKAYLDVFEQEPLDSDSKLYQLDNVYLTSHIAGNGETNKKKSTDIFINNFKNFLNKNELIENVVDLDKGY</sequence>
<reference evidence="7 8" key="1">
    <citation type="submission" date="2020-04" db="EMBL/GenBank/DDBJ databases">
        <title>Staphylococcus species from domestic dog.</title>
        <authorList>
            <person name="Paterson G.K."/>
        </authorList>
    </citation>
    <scope>NUCLEOTIDE SEQUENCE [LARGE SCALE GENOMIC DNA]</scope>
    <source>
        <strain evidence="7 8">H16/1A</strain>
    </source>
</reference>
<dbReference type="PANTHER" id="PTHR43333">
    <property type="entry name" value="2-HACID_DH_C DOMAIN-CONTAINING PROTEIN"/>
    <property type="match status" value="1"/>
</dbReference>
<comment type="caution">
    <text evidence="7">The sequence shown here is derived from an EMBL/GenBank/DDBJ whole genome shotgun (WGS) entry which is preliminary data.</text>
</comment>
<dbReference type="Gene3D" id="3.40.50.720">
    <property type="entry name" value="NAD(P)-binding Rossmann-like Domain"/>
    <property type="match status" value="2"/>
</dbReference>
<dbReference type="SUPFAM" id="SSF51735">
    <property type="entry name" value="NAD(P)-binding Rossmann-fold domains"/>
    <property type="match status" value="1"/>
</dbReference>
<dbReference type="CDD" id="cd12155">
    <property type="entry name" value="PGDH_1"/>
    <property type="match status" value="1"/>
</dbReference>
<evidence type="ECO:0000256" key="1">
    <source>
        <dbReference type="ARBA" id="ARBA00005854"/>
    </source>
</evidence>
<keyword evidence="3" id="KW-0520">NAD</keyword>
<gene>
    <name evidence="7" type="ORF">HHH54_03710</name>
</gene>
<dbReference type="Proteomes" id="UP000751852">
    <property type="component" value="Unassembled WGS sequence"/>
</dbReference>
<evidence type="ECO:0000256" key="4">
    <source>
        <dbReference type="RuleBase" id="RU003719"/>
    </source>
</evidence>
<evidence type="ECO:0000256" key="3">
    <source>
        <dbReference type="ARBA" id="ARBA00023027"/>
    </source>
</evidence>
<proteinExistence type="inferred from homology"/>
<accession>A0ABS0T808</accession>
<dbReference type="RefSeq" id="WP_198617491.1">
    <property type="nucleotide sequence ID" value="NZ_JABANU010000007.1"/>
</dbReference>
<dbReference type="InterPro" id="IPR036291">
    <property type="entry name" value="NAD(P)-bd_dom_sf"/>
</dbReference>
<dbReference type="EMBL" id="JABANU010000007">
    <property type="protein sequence ID" value="MBI5974705.1"/>
    <property type="molecule type" value="Genomic_DNA"/>
</dbReference>
<keyword evidence="2 4" id="KW-0560">Oxidoreductase</keyword>
<evidence type="ECO:0000259" key="5">
    <source>
        <dbReference type="Pfam" id="PF00389"/>
    </source>
</evidence>
<name>A0ABS0T808_9STAP</name>
<organism evidence="7 8">
    <name type="scientific">Staphylococcus canis</name>
    <dbReference type="NCBI Taxonomy" id="2724942"/>
    <lineage>
        <taxon>Bacteria</taxon>
        <taxon>Bacillati</taxon>
        <taxon>Bacillota</taxon>
        <taxon>Bacilli</taxon>
        <taxon>Bacillales</taxon>
        <taxon>Staphylococcaceae</taxon>
        <taxon>Staphylococcus</taxon>
    </lineage>
</organism>
<keyword evidence="8" id="KW-1185">Reference proteome</keyword>
<evidence type="ECO:0000313" key="7">
    <source>
        <dbReference type="EMBL" id="MBI5974705.1"/>
    </source>
</evidence>
<evidence type="ECO:0000256" key="2">
    <source>
        <dbReference type="ARBA" id="ARBA00023002"/>
    </source>
</evidence>
<dbReference type="InterPro" id="IPR006139">
    <property type="entry name" value="D-isomer_2_OHA_DH_cat_dom"/>
</dbReference>
<feature type="domain" description="D-isomer specific 2-hydroxyacid dehydrogenase catalytic" evidence="5">
    <location>
        <begin position="15"/>
        <end position="308"/>
    </location>
</feature>
<dbReference type="SUPFAM" id="SSF52283">
    <property type="entry name" value="Formate/glycerate dehydrogenase catalytic domain-like"/>
    <property type="match status" value="1"/>
</dbReference>
<feature type="domain" description="D-isomer specific 2-hydroxyacid dehydrogenase NAD-binding" evidence="6">
    <location>
        <begin position="105"/>
        <end position="278"/>
    </location>
</feature>
<dbReference type="Pfam" id="PF02826">
    <property type="entry name" value="2-Hacid_dh_C"/>
    <property type="match status" value="1"/>
</dbReference>
<evidence type="ECO:0000259" key="6">
    <source>
        <dbReference type="Pfam" id="PF02826"/>
    </source>
</evidence>
<comment type="similarity">
    <text evidence="1 4">Belongs to the D-isomer specific 2-hydroxyacid dehydrogenase family.</text>
</comment>